<dbReference type="AlphaFoldDB" id="A0A921DW11"/>
<feature type="transmembrane region" description="Helical" evidence="1">
    <location>
        <begin position="94"/>
        <end position="116"/>
    </location>
</feature>
<evidence type="ECO:0000313" key="2">
    <source>
        <dbReference type="EMBL" id="HJE19278.1"/>
    </source>
</evidence>
<name>A0A921DW11_9STAP</name>
<dbReference type="Proteomes" id="UP000763505">
    <property type="component" value="Unassembled WGS sequence"/>
</dbReference>
<evidence type="ECO:0000313" key="3">
    <source>
        <dbReference type="Proteomes" id="UP000763505"/>
    </source>
</evidence>
<evidence type="ECO:0000256" key="1">
    <source>
        <dbReference type="SAM" id="Phobius"/>
    </source>
</evidence>
<dbReference type="Pfam" id="PF11457">
    <property type="entry name" value="DUF3021"/>
    <property type="match status" value="1"/>
</dbReference>
<keyword evidence="1" id="KW-0812">Transmembrane</keyword>
<keyword evidence="1" id="KW-0472">Membrane</keyword>
<feature type="transmembrane region" description="Helical" evidence="1">
    <location>
        <begin position="7"/>
        <end position="24"/>
    </location>
</feature>
<accession>A0A921DW11</accession>
<protein>
    <submittedName>
        <fullName evidence="2">DUF3021 domain-containing protein</fullName>
    </submittedName>
</protein>
<organism evidence="2 3">
    <name type="scientific">Aliicoccus persicus</name>
    <dbReference type="NCBI Taxonomy" id="930138"/>
    <lineage>
        <taxon>Bacteria</taxon>
        <taxon>Bacillati</taxon>
        <taxon>Bacillota</taxon>
        <taxon>Bacilli</taxon>
        <taxon>Bacillales</taxon>
        <taxon>Staphylococcaceae</taxon>
        <taxon>Aliicoccus</taxon>
    </lineage>
</organism>
<reference evidence="2" key="1">
    <citation type="journal article" date="2021" name="PeerJ">
        <title>Extensive microbial diversity within the chicken gut microbiome revealed by metagenomics and culture.</title>
        <authorList>
            <person name="Gilroy R."/>
            <person name="Ravi A."/>
            <person name="Getino M."/>
            <person name="Pursley I."/>
            <person name="Horton D.L."/>
            <person name="Alikhan N.F."/>
            <person name="Baker D."/>
            <person name="Gharbi K."/>
            <person name="Hall N."/>
            <person name="Watson M."/>
            <person name="Adriaenssens E.M."/>
            <person name="Foster-Nyarko E."/>
            <person name="Jarju S."/>
            <person name="Secka A."/>
            <person name="Antonio M."/>
            <person name="Oren A."/>
            <person name="Chaudhuri R.R."/>
            <person name="La Ragione R."/>
            <person name="Hildebrand F."/>
            <person name="Pallen M.J."/>
        </authorList>
    </citation>
    <scope>NUCLEOTIDE SEQUENCE</scope>
    <source>
        <strain evidence="2">6019</strain>
    </source>
</reference>
<feature type="transmembrane region" description="Helical" evidence="1">
    <location>
        <begin position="36"/>
        <end position="54"/>
    </location>
</feature>
<reference evidence="2" key="2">
    <citation type="submission" date="2021-09" db="EMBL/GenBank/DDBJ databases">
        <authorList>
            <person name="Gilroy R."/>
        </authorList>
    </citation>
    <scope>NUCLEOTIDE SEQUENCE</scope>
    <source>
        <strain evidence="2">6019</strain>
    </source>
</reference>
<sequence length="120" mass="13423">MLIKAAIIRAIIPFLIMTGISLLMRYQEIDATQVRSTFFVGLIVTVVAAATVIYDIEGWSLLQKSVVHFIVMLLTVFPLLLLSGMFQLNGFLDYLKVFGLFLAVGAVAWTVSYLFIRKFG</sequence>
<gene>
    <name evidence="2" type="ORF">K8V35_02875</name>
</gene>
<dbReference type="InterPro" id="IPR021560">
    <property type="entry name" value="DUF3021"/>
</dbReference>
<proteinExistence type="predicted"/>
<dbReference type="EMBL" id="DYYI01000027">
    <property type="protein sequence ID" value="HJE19278.1"/>
    <property type="molecule type" value="Genomic_DNA"/>
</dbReference>
<comment type="caution">
    <text evidence="2">The sequence shown here is derived from an EMBL/GenBank/DDBJ whole genome shotgun (WGS) entry which is preliminary data.</text>
</comment>
<keyword evidence="1" id="KW-1133">Transmembrane helix</keyword>
<feature type="transmembrane region" description="Helical" evidence="1">
    <location>
        <begin position="66"/>
        <end position="88"/>
    </location>
</feature>